<evidence type="ECO:0000313" key="2">
    <source>
        <dbReference type="EMBL" id="OMO53741.1"/>
    </source>
</evidence>
<reference evidence="2 3" key="1">
    <citation type="submission" date="2013-09" db="EMBL/GenBank/DDBJ databases">
        <title>Corchorus capsularis genome sequencing.</title>
        <authorList>
            <person name="Alam M."/>
            <person name="Haque M.S."/>
            <person name="Islam M.S."/>
            <person name="Emdad E.M."/>
            <person name="Islam M.M."/>
            <person name="Ahmed B."/>
            <person name="Halim A."/>
            <person name="Hossen Q.M.M."/>
            <person name="Hossain M.Z."/>
            <person name="Ahmed R."/>
            <person name="Khan M.M."/>
            <person name="Islam R."/>
            <person name="Rashid M.M."/>
            <person name="Khan S.A."/>
            <person name="Rahman M.S."/>
            <person name="Alam M."/>
        </authorList>
    </citation>
    <scope>NUCLEOTIDE SEQUENCE [LARGE SCALE GENOMIC DNA]</scope>
    <source>
        <strain evidence="3">cv. CVL-1</strain>
        <tissue evidence="2">Whole seedling</tissue>
    </source>
</reference>
<gene>
    <name evidence="2" type="ORF">CCACVL1_28389</name>
</gene>
<protein>
    <submittedName>
        <fullName evidence="2">Uncharacterized protein</fullName>
    </submittedName>
</protein>
<dbReference type="AlphaFoldDB" id="A0A1R3G6N7"/>
<sequence length="55" mass="6057">MEEEGKERELACFSNSKWGRAETPKRGGDGEGLGKGTETREAEERTKRGGNDKSI</sequence>
<dbReference type="Proteomes" id="UP000188268">
    <property type="component" value="Unassembled WGS sequence"/>
</dbReference>
<comment type="caution">
    <text evidence="2">The sequence shown here is derived from an EMBL/GenBank/DDBJ whole genome shotgun (WGS) entry which is preliminary data.</text>
</comment>
<feature type="compositionally biased region" description="Basic and acidic residues" evidence="1">
    <location>
        <begin position="19"/>
        <end position="29"/>
    </location>
</feature>
<feature type="compositionally biased region" description="Basic and acidic residues" evidence="1">
    <location>
        <begin position="37"/>
        <end position="55"/>
    </location>
</feature>
<evidence type="ECO:0000256" key="1">
    <source>
        <dbReference type="SAM" id="MobiDB-lite"/>
    </source>
</evidence>
<dbReference type="Gramene" id="OMO53741">
    <property type="protein sequence ID" value="OMO53741"/>
    <property type="gene ID" value="CCACVL1_28389"/>
</dbReference>
<feature type="compositionally biased region" description="Basic and acidic residues" evidence="1">
    <location>
        <begin position="1"/>
        <end position="10"/>
    </location>
</feature>
<name>A0A1R3G6N7_COCAP</name>
<feature type="region of interest" description="Disordered" evidence="1">
    <location>
        <begin position="1"/>
        <end position="55"/>
    </location>
</feature>
<proteinExistence type="predicted"/>
<dbReference type="EMBL" id="AWWV01015142">
    <property type="protein sequence ID" value="OMO53741.1"/>
    <property type="molecule type" value="Genomic_DNA"/>
</dbReference>
<evidence type="ECO:0000313" key="3">
    <source>
        <dbReference type="Proteomes" id="UP000188268"/>
    </source>
</evidence>
<accession>A0A1R3G6N7</accession>
<organism evidence="2 3">
    <name type="scientific">Corchorus capsularis</name>
    <name type="common">Jute</name>
    <dbReference type="NCBI Taxonomy" id="210143"/>
    <lineage>
        <taxon>Eukaryota</taxon>
        <taxon>Viridiplantae</taxon>
        <taxon>Streptophyta</taxon>
        <taxon>Embryophyta</taxon>
        <taxon>Tracheophyta</taxon>
        <taxon>Spermatophyta</taxon>
        <taxon>Magnoliopsida</taxon>
        <taxon>eudicotyledons</taxon>
        <taxon>Gunneridae</taxon>
        <taxon>Pentapetalae</taxon>
        <taxon>rosids</taxon>
        <taxon>malvids</taxon>
        <taxon>Malvales</taxon>
        <taxon>Malvaceae</taxon>
        <taxon>Grewioideae</taxon>
        <taxon>Apeibeae</taxon>
        <taxon>Corchorus</taxon>
    </lineage>
</organism>
<keyword evidence="3" id="KW-1185">Reference proteome</keyword>